<name>A0ABW8USW8_9RHOB</name>
<protein>
    <submittedName>
        <fullName evidence="1">Sarcosine oxidase subunit gamma</fullName>
    </submittedName>
</protein>
<dbReference type="Proteomes" id="UP001627408">
    <property type="component" value="Unassembled WGS sequence"/>
</dbReference>
<dbReference type="RefSeq" id="WP_407592075.1">
    <property type="nucleotide sequence ID" value="NZ_JBHDIY010000002.1"/>
</dbReference>
<evidence type="ECO:0000313" key="1">
    <source>
        <dbReference type="EMBL" id="MFL4470206.1"/>
    </source>
</evidence>
<sequence length="181" mass="19065">MAELIAKSPLDGLEDKTIGTVTLAEVDLGVLTSIAPYKGQSEALGDALKSAHAIAMPAPLRATGKDGARAIWFGRDMFLLAGPMPDAGLAQHAALTDQSDAWTCVHLSGAQVEDVLACVSPVDVSLATFKRGHAARTQIQHMNGSLTRIGMDAFLILVFRSMAGTLLHDLERAMESVAARS</sequence>
<dbReference type="InterPro" id="IPR027266">
    <property type="entry name" value="TrmE/GcvT-like"/>
</dbReference>
<keyword evidence="2" id="KW-1185">Reference proteome</keyword>
<dbReference type="Gene3D" id="3.30.70.1520">
    <property type="entry name" value="Heterotetrameric sarcosine oxidase"/>
    <property type="match status" value="1"/>
</dbReference>
<dbReference type="Gene3D" id="3.30.1360.120">
    <property type="entry name" value="Probable tRNA modification gtpase trme, domain 1"/>
    <property type="match status" value="1"/>
</dbReference>
<reference evidence="1 2" key="1">
    <citation type="submission" date="2024-08" db="EMBL/GenBank/DDBJ databases">
        <title>Tateyamaria sp. nov., isolated from marine algae.</title>
        <authorList>
            <person name="Choi B.J."/>
            <person name="Kim J.M."/>
            <person name="Lee J.K."/>
            <person name="Choi D.G."/>
            <person name="Bayburt H."/>
            <person name="Baek J.H."/>
            <person name="Han D.M."/>
            <person name="Jeon C.O."/>
        </authorList>
    </citation>
    <scope>NUCLEOTIDE SEQUENCE [LARGE SCALE GENOMIC DNA]</scope>
    <source>
        <strain evidence="1 2">KMU-156</strain>
    </source>
</reference>
<evidence type="ECO:0000313" key="2">
    <source>
        <dbReference type="Proteomes" id="UP001627408"/>
    </source>
</evidence>
<proteinExistence type="predicted"/>
<organism evidence="1 2">
    <name type="scientific">Tateyamaria armeniaca</name>
    <dbReference type="NCBI Taxonomy" id="2518930"/>
    <lineage>
        <taxon>Bacteria</taxon>
        <taxon>Pseudomonadati</taxon>
        <taxon>Pseudomonadota</taxon>
        <taxon>Alphaproteobacteria</taxon>
        <taxon>Rhodobacterales</taxon>
        <taxon>Roseobacteraceae</taxon>
        <taxon>Tateyamaria</taxon>
    </lineage>
</organism>
<comment type="caution">
    <text evidence="1">The sequence shown here is derived from an EMBL/GenBank/DDBJ whole genome shotgun (WGS) entry which is preliminary data.</text>
</comment>
<dbReference type="SUPFAM" id="SSF103025">
    <property type="entry name" value="Folate-binding domain"/>
    <property type="match status" value="1"/>
</dbReference>
<dbReference type="EMBL" id="JBHDIY010000002">
    <property type="protein sequence ID" value="MFL4470206.1"/>
    <property type="molecule type" value="Genomic_DNA"/>
</dbReference>
<accession>A0ABW8USW8</accession>
<gene>
    <name evidence="1" type="ORF">ACERZ8_10095</name>
</gene>